<evidence type="ECO:0000313" key="3">
    <source>
        <dbReference type="Proteomes" id="UP000011996"/>
    </source>
</evidence>
<dbReference type="InterPro" id="IPR032466">
    <property type="entry name" value="Metal_Hydrolase"/>
</dbReference>
<dbReference type="PANTHER" id="PTHR46124">
    <property type="entry name" value="D-AMINOACYL-TRNA DEACYLASE"/>
    <property type="match status" value="1"/>
</dbReference>
<dbReference type="Gene3D" id="3.20.20.140">
    <property type="entry name" value="Metal-dependent hydrolases"/>
    <property type="match status" value="1"/>
</dbReference>
<protein>
    <submittedName>
        <fullName evidence="2">TatD-related deoxyribonuclease</fullName>
    </submittedName>
</protein>
<reference evidence="2 3" key="1">
    <citation type="journal article" date="2013" name="Mar. Genomics">
        <title>Expression of sulfatases in Rhodopirellula baltica and the diversity of sulfatases in the genus Rhodopirellula.</title>
        <authorList>
            <person name="Wegner C.E."/>
            <person name="Richter-Heitmann T."/>
            <person name="Klindworth A."/>
            <person name="Klockow C."/>
            <person name="Richter M."/>
            <person name="Achstetter T."/>
            <person name="Glockner F.O."/>
            <person name="Harder J."/>
        </authorList>
    </citation>
    <scope>NUCLEOTIDE SEQUENCE [LARGE SCALE GENOMIC DNA]</scope>
    <source>
        <strain evidence="2 3">SH398</strain>
    </source>
</reference>
<dbReference type="InterPro" id="IPR001130">
    <property type="entry name" value="TatD-like"/>
</dbReference>
<feature type="binding site" evidence="1">
    <location>
        <position position="8"/>
    </location>
    <ligand>
        <name>a divalent metal cation</name>
        <dbReference type="ChEBI" id="CHEBI:60240"/>
        <label>1</label>
    </ligand>
</feature>
<feature type="binding site" evidence="1">
    <location>
        <position position="123"/>
    </location>
    <ligand>
        <name>a divalent metal cation</name>
        <dbReference type="ChEBI" id="CHEBI:60240"/>
        <label>2</label>
    </ligand>
</feature>
<sequence>MSVDAHCHIDLHPDPQKVFETLIADGVQTIAVTTTPAAFKGSSRFMDSMRGIYPAVGFHPEVVAERPQDIKLIRPIIERVQWVGEIGLDGSKRFEKSYDKQKIAFERILVECHLAGGRNLSIHSRNAADDVLDCLERHSGSGTAVLHWFSGTKKQLRRANDLGCYFSVNDQMMSTGKGRTLISEIPIDRLLTESDAPFTLTSSKQSIASCLISCERIISECLGSSHMEVKQKIRSNFDCINQAAG</sequence>
<name>M5SFY7_9BACT</name>
<evidence type="ECO:0000256" key="1">
    <source>
        <dbReference type="PIRSR" id="PIRSR005902-1"/>
    </source>
</evidence>
<dbReference type="AlphaFoldDB" id="M5SFY7"/>
<dbReference type="RefSeq" id="WP_008669556.1">
    <property type="nucleotide sequence ID" value="NZ_ANOF01000140.1"/>
</dbReference>
<feature type="binding site" evidence="1">
    <location>
        <position position="147"/>
    </location>
    <ligand>
        <name>a divalent metal cation</name>
        <dbReference type="ChEBI" id="CHEBI:60240"/>
        <label>2</label>
    </ligand>
</feature>
<dbReference type="STRING" id="1263868.RESH_04324"/>
<dbReference type="NCBIfam" id="NF041926">
    <property type="entry name" value="QatD"/>
    <property type="match status" value="1"/>
</dbReference>
<accession>M5SFY7</accession>
<dbReference type="GO" id="GO:0046872">
    <property type="term" value="F:metal ion binding"/>
    <property type="evidence" value="ECO:0007669"/>
    <property type="project" value="UniProtKB-KW"/>
</dbReference>
<keyword evidence="1" id="KW-0479">Metal-binding</keyword>
<dbReference type="Proteomes" id="UP000011996">
    <property type="component" value="Unassembled WGS sequence"/>
</dbReference>
<comment type="caution">
    <text evidence="2">The sequence shown here is derived from an EMBL/GenBank/DDBJ whole genome shotgun (WGS) entry which is preliminary data.</text>
</comment>
<dbReference type="OrthoDB" id="9810005at2"/>
<dbReference type="GO" id="GO:0016788">
    <property type="term" value="F:hydrolase activity, acting on ester bonds"/>
    <property type="evidence" value="ECO:0007669"/>
    <property type="project" value="InterPro"/>
</dbReference>
<feature type="binding site" evidence="1">
    <location>
        <position position="195"/>
    </location>
    <ligand>
        <name>a divalent metal cation</name>
        <dbReference type="ChEBI" id="CHEBI:60240"/>
        <label>1</label>
    </ligand>
</feature>
<dbReference type="EMBL" id="ANOF01000140">
    <property type="protein sequence ID" value="EMI25099.1"/>
    <property type="molecule type" value="Genomic_DNA"/>
</dbReference>
<proteinExistence type="predicted"/>
<dbReference type="InterPro" id="IPR049677">
    <property type="entry name" value="QatD"/>
</dbReference>
<dbReference type="PIRSF" id="PIRSF005902">
    <property type="entry name" value="DNase_TatD"/>
    <property type="match status" value="1"/>
</dbReference>
<gene>
    <name evidence="2" type="ORF">RESH_04324</name>
</gene>
<evidence type="ECO:0000313" key="2">
    <source>
        <dbReference type="EMBL" id="EMI25099.1"/>
    </source>
</evidence>
<dbReference type="PANTHER" id="PTHR46124:SF2">
    <property type="entry name" value="D-AMINOACYL-TRNA DEACYLASE"/>
    <property type="match status" value="1"/>
</dbReference>
<organism evidence="2 3">
    <name type="scientific">Rhodopirellula europaea SH398</name>
    <dbReference type="NCBI Taxonomy" id="1263868"/>
    <lineage>
        <taxon>Bacteria</taxon>
        <taxon>Pseudomonadati</taxon>
        <taxon>Planctomycetota</taxon>
        <taxon>Planctomycetia</taxon>
        <taxon>Pirellulales</taxon>
        <taxon>Pirellulaceae</taxon>
        <taxon>Rhodopirellula</taxon>
    </lineage>
</organism>
<feature type="binding site" evidence="1">
    <location>
        <position position="6"/>
    </location>
    <ligand>
        <name>a divalent metal cation</name>
        <dbReference type="ChEBI" id="CHEBI:60240"/>
        <label>1</label>
    </ligand>
</feature>
<dbReference type="CDD" id="cd01310">
    <property type="entry name" value="TatD_DNAse"/>
    <property type="match status" value="1"/>
</dbReference>
<dbReference type="SUPFAM" id="SSF51556">
    <property type="entry name" value="Metallo-dependent hydrolases"/>
    <property type="match status" value="1"/>
</dbReference>
<dbReference type="Pfam" id="PF01026">
    <property type="entry name" value="TatD_DNase"/>
    <property type="match status" value="1"/>
</dbReference>
<feature type="binding site" evidence="1">
    <location>
        <position position="85"/>
    </location>
    <ligand>
        <name>a divalent metal cation</name>
        <dbReference type="ChEBI" id="CHEBI:60240"/>
        <label>1</label>
    </ligand>
</feature>